<reference evidence="4 5" key="1">
    <citation type="submission" date="2019-10" db="EMBL/GenBank/DDBJ databases">
        <authorList>
            <person name="Palmer J.M."/>
        </authorList>
    </citation>
    <scope>NUCLEOTIDE SEQUENCE [LARGE SCALE GENOMIC DNA]</scope>
    <source>
        <strain evidence="4 5">TWF694</strain>
    </source>
</reference>
<dbReference type="PANTHER" id="PTHR43008:SF13">
    <property type="entry name" value="L-XYLULOSE REDUCTASE-RELATED"/>
    <property type="match status" value="1"/>
</dbReference>
<dbReference type="Gene3D" id="3.40.50.720">
    <property type="entry name" value="NAD(P)-binding Rossmann-like Domain"/>
    <property type="match status" value="1"/>
</dbReference>
<dbReference type="EMBL" id="JAVHJO010000008">
    <property type="protein sequence ID" value="KAK6538226.1"/>
    <property type="molecule type" value="Genomic_DNA"/>
</dbReference>
<gene>
    <name evidence="4" type="primary">SOU1_3</name>
    <name evidence="4" type="ORF">TWF694_011105</name>
</gene>
<dbReference type="GO" id="GO:0016616">
    <property type="term" value="F:oxidoreductase activity, acting on the CH-OH group of donors, NAD or NADP as acceptor"/>
    <property type="evidence" value="ECO:0007669"/>
    <property type="project" value="UniProtKB-ARBA"/>
</dbReference>
<dbReference type="FunFam" id="3.40.50.720:FF:000084">
    <property type="entry name" value="Short-chain dehydrogenase reductase"/>
    <property type="match status" value="1"/>
</dbReference>
<dbReference type="InterPro" id="IPR020904">
    <property type="entry name" value="Sc_DH/Rdtase_CS"/>
</dbReference>
<dbReference type="SUPFAM" id="SSF51735">
    <property type="entry name" value="NAD(P)-binding Rossmann-fold domains"/>
    <property type="match status" value="1"/>
</dbReference>
<dbReference type="Proteomes" id="UP001365542">
    <property type="component" value="Unassembled WGS sequence"/>
</dbReference>
<dbReference type="PROSITE" id="PS00061">
    <property type="entry name" value="ADH_SHORT"/>
    <property type="match status" value="1"/>
</dbReference>
<dbReference type="InterPro" id="IPR002347">
    <property type="entry name" value="SDR_fam"/>
</dbReference>
<protein>
    <submittedName>
        <fullName evidence="4">Sorbose reductase sou1</fullName>
    </submittedName>
</protein>
<evidence type="ECO:0000256" key="2">
    <source>
        <dbReference type="ARBA" id="ARBA00022857"/>
    </source>
</evidence>
<accession>A0AAV9X9A1</accession>
<dbReference type="GO" id="GO:0050664">
    <property type="term" value="F:oxidoreductase activity, acting on NAD(P)H, oxygen as acceptor"/>
    <property type="evidence" value="ECO:0007669"/>
    <property type="project" value="TreeGrafter"/>
</dbReference>
<organism evidence="4 5">
    <name type="scientific">Orbilia ellipsospora</name>
    <dbReference type="NCBI Taxonomy" id="2528407"/>
    <lineage>
        <taxon>Eukaryota</taxon>
        <taxon>Fungi</taxon>
        <taxon>Dikarya</taxon>
        <taxon>Ascomycota</taxon>
        <taxon>Pezizomycotina</taxon>
        <taxon>Orbiliomycetes</taxon>
        <taxon>Orbiliales</taxon>
        <taxon>Orbiliaceae</taxon>
        <taxon>Orbilia</taxon>
    </lineage>
</organism>
<dbReference type="Pfam" id="PF13561">
    <property type="entry name" value="adh_short_C2"/>
    <property type="match status" value="1"/>
</dbReference>
<keyword evidence="5" id="KW-1185">Reference proteome</keyword>
<dbReference type="InterPro" id="IPR036291">
    <property type="entry name" value="NAD(P)-bd_dom_sf"/>
</dbReference>
<evidence type="ECO:0000256" key="1">
    <source>
        <dbReference type="ARBA" id="ARBA00006484"/>
    </source>
</evidence>
<comment type="similarity">
    <text evidence="1">Belongs to the short-chain dehydrogenases/reductases (SDR) family.</text>
</comment>
<sequence>MEALLYPGQQYGVFNSNNTQPPTETRVMELFSLKGKTAIVTGAADGIGFSIVEAFAEAGANVAFWYNSNTEAIDKATKVANSYNVECKAYKVDISIEEEVIKTIEQNIRDMNGRLDVFVANAAVPWLGGRILDSKTEDFTKMLNVNYVSTYYAAKAAGQHFRRQKLEGIDIFGKPLENYATGSFIVTSSGSTLRGPLPQAMTPYSAAKSATEQFVRGLAIEWATFARVNSVCPGYITTKMLDKVPDELRKIWAGQTPMGREGSVAECKGLYLYLASDASSYCTGANMVLDGGYTLL</sequence>
<keyword evidence="3" id="KW-0560">Oxidoreductase</keyword>
<dbReference type="AlphaFoldDB" id="A0AAV9X9A1"/>
<name>A0AAV9X9A1_9PEZI</name>
<keyword evidence="2" id="KW-0521">NADP</keyword>
<dbReference type="PANTHER" id="PTHR43008">
    <property type="entry name" value="BENZIL REDUCTASE"/>
    <property type="match status" value="1"/>
</dbReference>
<proteinExistence type="inferred from homology"/>
<comment type="caution">
    <text evidence="4">The sequence shown here is derived from an EMBL/GenBank/DDBJ whole genome shotgun (WGS) entry which is preliminary data.</text>
</comment>
<evidence type="ECO:0000313" key="5">
    <source>
        <dbReference type="Proteomes" id="UP001365542"/>
    </source>
</evidence>
<dbReference type="PRINTS" id="PR00081">
    <property type="entry name" value="GDHRDH"/>
</dbReference>
<evidence type="ECO:0000256" key="3">
    <source>
        <dbReference type="ARBA" id="ARBA00023002"/>
    </source>
</evidence>
<evidence type="ECO:0000313" key="4">
    <source>
        <dbReference type="EMBL" id="KAK6538226.1"/>
    </source>
</evidence>